<dbReference type="PANTHER" id="PTHR22734:SF2">
    <property type="entry name" value="U3 SMALL NUCLEOLAR RIBONUCLEOPROTEIN PROTEIN IMP4"/>
    <property type="match status" value="1"/>
</dbReference>
<keyword evidence="9" id="KW-0687">Ribonucleoprotein</keyword>
<feature type="coiled-coil region" evidence="6">
    <location>
        <begin position="104"/>
        <end position="131"/>
    </location>
</feature>
<keyword evidence="10" id="KW-1185">Reference proteome</keyword>
<dbReference type="Pfam" id="PF04427">
    <property type="entry name" value="Brix"/>
    <property type="match status" value="1"/>
</dbReference>
<feature type="region of interest" description="Disordered" evidence="7">
    <location>
        <begin position="1"/>
        <end position="61"/>
    </location>
</feature>
<evidence type="ECO:0000256" key="4">
    <source>
        <dbReference type="ARBA" id="ARBA00045281"/>
    </source>
</evidence>
<dbReference type="EMBL" id="VCAZ01000116">
    <property type="protein sequence ID" value="TSU24204.1"/>
    <property type="molecule type" value="Genomic_DNA"/>
</dbReference>
<evidence type="ECO:0000256" key="6">
    <source>
        <dbReference type="SAM" id="Coils"/>
    </source>
</evidence>
<dbReference type="GO" id="GO:0032040">
    <property type="term" value="C:small-subunit processome"/>
    <property type="evidence" value="ECO:0007669"/>
    <property type="project" value="TreeGrafter"/>
</dbReference>
<dbReference type="GO" id="GO:0005654">
    <property type="term" value="C:nucleoplasm"/>
    <property type="evidence" value="ECO:0007669"/>
    <property type="project" value="UniProtKB-ARBA"/>
</dbReference>
<reference evidence="9 10" key="1">
    <citation type="journal article" date="2019" name="Genome Biol. Evol.">
        <title>Whole-Genome Sequencing of the Giant Devil Catfish, Bagarius yarrelli.</title>
        <authorList>
            <person name="Jiang W."/>
            <person name="Lv Y."/>
            <person name="Cheng L."/>
            <person name="Yang K."/>
            <person name="Chao B."/>
            <person name="Wang X."/>
            <person name="Li Y."/>
            <person name="Pan X."/>
            <person name="You X."/>
            <person name="Zhang Y."/>
            <person name="Yang J."/>
            <person name="Li J."/>
            <person name="Zhang X."/>
            <person name="Liu S."/>
            <person name="Sun C."/>
            <person name="Yang J."/>
            <person name="Shi Q."/>
        </authorList>
    </citation>
    <scope>NUCLEOTIDE SEQUENCE [LARGE SCALE GENOMIC DNA]</scope>
    <source>
        <strain evidence="9">JWS20170419001</strain>
        <tissue evidence="9">Muscle</tissue>
    </source>
</reference>
<evidence type="ECO:0000256" key="7">
    <source>
        <dbReference type="SAM" id="MobiDB-lite"/>
    </source>
</evidence>
<evidence type="ECO:0000313" key="10">
    <source>
        <dbReference type="Proteomes" id="UP000319801"/>
    </source>
</evidence>
<gene>
    <name evidence="9" type="ORF">Baya_12860</name>
</gene>
<dbReference type="Proteomes" id="UP000319801">
    <property type="component" value="Unassembled WGS sequence"/>
</dbReference>
<dbReference type="SMART" id="SM00879">
    <property type="entry name" value="Brix"/>
    <property type="match status" value="1"/>
</dbReference>
<sequence length="380" mass="45059">MIRVKKEREQKRREENREEEKNRKEEKRRRKKRRKKKKKEKIEEKTRKEMKKKKRIVPRPIESSVASWSPGYRCHQCGTCKRAEENSYKMLRREVRLRKEYLYRKAQEDRLRSIEEKKQKLKSALDENRLIPTEIRKQGLQLQKLLEFDDEGGDGVSSHMDDEYKWAGVEDPKIMVTTSRDPSSRLKMFAKEVKLLFPGAQRMNRGNHEVDTLVHACKANSVTDLVIVHETRGQPDGLIVSHLPFGPTAYFTLYNVVMRHDIPDIGTMSEAFPHLIFHNFTSRLGRRVSNILKYLFPVPKDDSRRVITFANQDDFISFRHHVYKKTDHKNVELTEVGPRFEMKPYMIKLGTLENESTAEVEWRHHAYTRTAKKRKALSVE</sequence>
<proteinExistence type="predicted"/>
<dbReference type="SUPFAM" id="SSF52954">
    <property type="entry name" value="Class II aaRS ABD-related"/>
    <property type="match status" value="1"/>
</dbReference>
<dbReference type="PROSITE" id="PS50833">
    <property type="entry name" value="BRIX"/>
    <property type="match status" value="1"/>
</dbReference>
<evidence type="ECO:0000256" key="5">
    <source>
        <dbReference type="ARBA" id="ARBA00046634"/>
    </source>
</evidence>
<dbReference type="GO" id="GO:0030515">
    <property type="term" value="F:snoRNA binding"/>
    <property type="evidence" value="ECO:0007669"/>
    <property type="project" value="TreeGrafter"/>
</dbReference>
<comment type="subcellular location">
    <subcellularLocation>
        <location evidence="1">Nucleus</location>
        <location evidence="1">Nucleolus</location>
    </subcellularLocation>
</comment>
<dbReference type="GO" id="GO:0042134">
    <property type="term" value="F:rRNA primary transcript binding"/>
    <property type="evidence" value="ECO:0007669"/>
    <property type="project" value="InterPro"/>
</dbReference>
<feature type="compositionally biased region" description="Basic and acidic residues" evidence="7">
    <location>
        <begin position="1"/>
        <end position="25"/>
    </location>
</feature>
<evidence type="ECO:0000256" key="2">
    <source>
        <dbReference type="ARBA" id="ARBA00022517"/>
    </source>
</evidence>
<evidence type="ECO:0000256" key="3">
    <source>
        <dbReference type="ARBA" id="ARBA00022552"/>
    </source>
</evidence>
<dbReference type="PANTHER" id="PTHR22734">
    <property type="entry name" value="U3 SMALL NUCLEOLAR RIBONUCLEOPROTEIN PROTEIN IMP4"/>
    <property type="match status" value="1"/>
</dbReference>
<protein>
    <submittedName>
        <fullName evidence="9">U3 small nucleolar ribonucleoprotein IMP4</fullName>
    </submittedName>
</protein>
<dbReference type="AlphaFoldDB" id="A0A556V4B2"/>
<dbReference type="InterPro" id="IPR044281">
    <property type="entry name" value="IMP4/RPF1"/>
</dbReference>
<accession>A0A556V4B2</accession>
<keyword evidence="3" id="KW-0698">rRNA processing</keyword>
<comment type="subunit">
    <text evidence="5">Part of the small subunit (SSU) processome, composed of more than 70 proteins and the RNA chaperone small nucleolar RNA (snoRNA) U3. Component of a heterotrimeric complex containing IMP3, IMP4 and MPHOSPH10. Interacts with MPHOSPH10.</text>
</comment>
<dbReference type="Gene3D" id="3.40.50.10480">
    <property type="entry name" value="Probable brix-domain ribosomal biogenesis protein"/>
    <property type="match status" value="1"/>
</dbReference>
<keyword evidence="2" id="KW-0690">Ribosome biogenesis</keyword>
<evidence type="ECO:0000256" key="1">
    <source>
        <dbReference type="ARBA" id="ARBA00004604"/>
    </source>
</evidence>
<dbReference type="InterPro" id="IPR007109">
    <property type="entry name" value="Brix"/>
</dbReference>
<dbReference type="OrthoDB" id="10253204at2759"/>
<name>A0A556V4B2_BAGYA</name>
<dbReference type="GO" id="GO:0034457">
    <property type="term" value="C:Mpp10 complex"/>
    <property type="evidence" value="ECO:0007669"/>
    <property type="project" value="UniProtKB-ARBA"/>
</dbReference>
<dbReference type="GO" id="GO:0042274">
    <property type="term" value="P:ribosomal small subunit biogenesis"/>
    <property type="evidence" value="ECO:0007669"/>
    <property type="project" value="UniProtKB-ARBA"/>
</dbReference>
<feature type="compositionally biased region" description="Basic residues" evidence="7">
    <location>
        <begin position="48"/>
        <end position="57"/>
    </location>
</feature>
<evidence type="ECO:0000313" key="9">
    <source>
        <dbReference type="EMBL" id="TSU24204.1"/>
    </source>
</evidence>
<comment type="caution">
    <text evidence="9">The sequence shown here is derived from an EMBL/GenBank/DDBJ whole genome shotgun (WGS) entry which is preliminary data.</text>
</comment>
<feature type="compositionally biased region" description="Basic residues" evidence="7">
    <location>
        <begin position="26"/>
        <end position="39"/>
    </location>
</feature>
<feature type="domain" description="Brix" evidence="8">
    <location>
        <begin position="172"/>
        <end position="353"/>
    </location>
</feature>
<evidence type="ECO:0000259" key="8">
    <source>
        <dbReference type="PROSITE" id="PS50833"/>
    </source>
</evidence>
<dbReference type="FunFam" id="3.40.50.10480:FF:000001">
    <property type="entry name" value="IMP4, U3 small nucleolar ribonucleoprotein"/>
    <property type="match status" value="1"/>
</dbReference>
<organism evidence="9 10">
    <name type="scientific">Bagarius yarrelli</name>
    <name type="common">Goonch</name>
    <name type="synonym">Bagrus yarrelli</name>
    <dbReference type="NCBI Taxonomy" id="175774"/>
    <lineage>
        <taxon>Eukaryota</taxon>
        <taxon>Metazoa</taxon>
        <taxon>Chordata</taxon>
        <taxon>Craniata</taxon>
        <taxon>Vertebrata</taxon>
        <taxon>Euteleostomi</taxon>
        <taxon>Actinopterygii</taxon>
        <taxon>Neopterygii</taxon>
        <taxon>Teleostei</taxon>
        <taxon>Ostariophysi</taxon>
        <taxon>Siluriformes</taxon>
        <taxon>Sisoridae</taxon>
        <taxon>Sisorinae</taxon>
        <taxon>Bagarius</taxon>
    </lineage>
</organism>
<keyword evidence="6" id="KW-0175">Coiled coil</keyword>
<comment type="function">
    <text evidence="4">Component of the 60-80S U3 small nucleolar ribonucleoprotein (U3 snoRNP). Required for the early cleavages during pre-18S ribosomal RNA processing. Part of the small subunit (SSU) processome, first precursor of the small eukaryotic ribosomal subunit. During the assembly of the SSU processome in the nucleolus, many ribosome biogenesis factors, an RNA chaperone and ribosomal proteins associate with the nascent pre-rRNA and work in concert to generate RNA folding, modifications, rearrangements and cleavage as well as targeted degradation of pre-ribosomal RNA by the RNA exosome.</text>
</comment>
<dbReference type="GO" id="GO:0006364">
    <property type="term" value="P:rRNA processing"/>
    <property type="evidence" value="ECO:0007669"/>
    <property type="project" value="UniProtKB-KW"/>
</dbReference>